<dbReference type="OrthoDB" id="1713624at2759"/>
<keyword evidence="1" id="KW-0670">Pyruvate</keyword>
<dbReference type="InterPro" id="IPR015806">
    <property type="entry name" value="Pyrv_Knase_insert_dom_sf"/>
</dbReference>
<keyword evidence="1" id="KW-0418">Kinase</keyword>
<evidence type="ECO:0000313" key="1">
    <source>
        <dbReference type="EMBL" id="PWA52301.1"/>
    </source>
</evidence>
<dbReference type="EMBL" id="PKPP01007837">
    <property type="protein sequence ID" value="PWA52301.1"/>
    <property type="molecule type" value="Genomic_DNA"/>
</dbReference>
<keyword evidence="2" id="KW-1185">Reference proteome</keyword>
<proteinExistence type="predicted"/>
<dbReference type="STRING" id="35608.A0A2U1LTJ0"/>
<sequence length="107" mass="12035">MEHRQYDLQVKYIFRGGKLGVLPINFDGLAKVVKKGDTIFVAQYMFTGSETTSVWLEVDKVDGNDVDCKIKNSATLAGALFTLHASEILIYLPNLTEKYRGESSHMF</sequence>
<dbReference type="AlphaFoldDB" id="A0A2U1LTJ0"/>
<dbReference type="Gene3D" id="2.40.33.10">
    <property type="entry name" value="PK beta-barrel domain-like"/>
    <property type="match status" value="1"/>
</dbReference>
<dbReference type="InterPro" id="IPR011037">
    <property type="entry name" value="Pyrv_Knase-like_insert_dom_sf"/>
</dbReference>
<name>A0A2U1LTJ0_ARTAN</name>
<keyword evidence="1" id="KW-0808">Transferase</keyword>
<evidence type="ECO:0000313" key="2">
    <source>
        <dbReference type="Proteomes" id="UP000245207"/>
    </source>
</evidence>
<organism evidence="1 2">
    <name type="scientific">Artemisia annua</name>
    <name type="common">Sweet wormwood</name>
    <dbReference type="NCBI Taxonomy" id="35608"/>
    <lineage>
        <taxon>Eukaryota</taxon>
        <taxon>Viridiplantae</taxon>
        <taxon>Streptophyta</taxon>
        <taxon>Embryophyta</taxon>
        <taxon>Tracheophyta</taxon>
        <taxon>Spermatophyta</taxon>
        <taxon>Magnoliopsida</taxon>
        <taxon>eudicotyledons</taxon>
        <taxon>Gunneridae</taxon>
        <taxon>Pentapetalae</taxon>
        <taxon>asterids</taxon>
        <taxon>campanulids</taxon>
        <taxon>Asterales</taxon>
        <taxon>Asteraceae</taxon>
        <taxon>Asteroideae</taxon>
        <taxon>Anthemideae</taxon>
        <taxon>Artemisiinae</taxon>
        <taxon>Artemisia</taxon>
    </lineage>
</organism>
<protein>
    <submittedName>
        <fullName evidence="1">Pyruvate kinase</fullName>
    </submittedName>
</protein>
<comment type="caution">
    <text evidence="1">The sequence shown here is derived from an EMBL/GenBank/DDBJ whole genome shotgun (WGS) entry which is preliminary data.</text>
</comment>
<dbReference type="GO" id="GO:0004743">
    <property type="term" value="F:pyruvate kinase activity"/>
    <property type="evidence" value="ECO:0007669"/>
    <property type="project" value="InterPro"/>
</dbReference>
<dbReference type="Proteomes" id="UP000245207">
    <property type="component" value="Unassembled WGS sequence"/>
</dbReference>
<dbReference type="SUPFAM" id="SSF50800">
    <property type="entry name" value="PK beta-barrel domain-like"/>
    <property type="match status" value="1"/>
</dbReference>
<dbReference type="GO" id="GO:0016301">
    <property type="term" value="F:kinase activity"/>
    <property type="evidence" value="ECO:0007669"/>
    <property type="project" value="UniProtKB-KW"/>
</dbReference>
<gene>
    <name evidence="1" type="ORF">CTI12_AA247450</name>
</gene>
<accession>A0A2U1LTJ0</accession>
<reference evidence="1 2" key="1">
    <citation type="journal article" date="2018" name="Mol. Plant">
        <title>The genome of Artemisia annua provides insight into the evolution of Asteraceae family and artemisinin biosynthesis.</title>
        <authorList>
            <person name="Shen Q."/>
            <person name="Zhang L."/>
            <person name="Liao Z."/>
            <person name="Wang S."/>
            <person name="Yan T."/>
            <person name="Shi P."/>
            <person name="Liu M."/>
            <person name="Fu X."/>
            <person name="Pan Q."/>
            <person name="Wang Y."/>
            <person name="Lv Z."/>
            <person name="Lu X."/>
            <person name="Zhang F."/>
            <person name="Jiang W."/>
            <person name="Ma Y."/>
            <person name="Chen M."/>
            <person name="Hao X."/>
            <person name="Li L."/>
            <person name="Tang Y."/>
            <person name="Lv G."/>
            <person name="Zhou Y."/>
            <person name="Sun X."/>
            <person name="Brodelius P.E."/>
            <person name="Rose J.K.C."/>
            <person name="Tang K."/>
        </authorList>
    </citation>
    <scope>NUCLEOTIDE SEQUENCE [LARGE SCALE GENOMIC DNA]</scope>
    <source>
        <strain evidence="2">cv. Huhao1</strain>
        <tissue evidence="1">Leaf</tissue>
    </source>
</reference>
<dbReference type="FunFam" id="2.40.33.10:FF:000004">
    <property type="entry name" value="Pyruvate kinase"/>
    <property type="match status" value="1"/>
</dbReference>